<dbReference type="Gene3D" id="2.60.40.1090">
    <property type="entry name" value="Fimbrial-type adhesion domain"/>
    <property type="match status" value="1"/>
</dbReference>
<dbReference type="EMBL" id="ABXV02000046">
    <property type="protein sequence ID" value="EFB70893.1"/>
    <property type="molecule type" value="Genomic_DNA"/>
</dbReference>
<accession>D1P746</accession>
<dbReference type="STRING" id="500637.PROVRUST_08066"/>
<name>D1P746_9GAMM</name>
<evidence type="ECO:0000313" key="2">
    <source>
        <dbReference type="EMBL" id="EFB70893.1"/>
    </source>
</evidence>
<comment type="caution">
    <text evidence="2">The sequence shown here is derived from an EMBL/GenBank/DDBJ whole genome shotgun (WGS) entry which is preliminary data.</text>
</comment>
<dbReference type="InterPro" id="IPR008966">
    <property type="entry name" value="Adhesion_dom_sf"/>
</dbReference>
<evidence type="ECO:0000256" key="1">
    <source>
        <dbReference type="SAM" id="SignalP"/>
    </source>
</evidence>
<dbReference type="GO" id="GO:0043709">
    <property type="term" value="P:cell adhesion involved in single-species biofilm formation"/>
    <property type="evidence" value="ECO:0007669"/>
    <property type="project" value="TreeGrafter"/>
</dbReference>
<dbReference type="Proteomes" id="UP000005512">
    <property type="component" value="Unassembled WGS sequence"/>
</dbReference>
<dbReference type="PANTHER" id="PTHR33420">
    <property type="entry name" value="FIMBRIAL SUBUNIT ELFA-RELATED"/>
    <property type="match status" value="1"/>
</dbReference>
<dbReference type="InterPro" id="IPR036937">
    <property type="entry name" value="Adhesion_dom_fimbrial_sf"/>
</dbReference>
<dbReference type="InterPro" id="IPR050263">
    <property type="entry name" value="Bact_Fimbrial_Adh_Pro"/>
</dbReference>
<dbReference type="AlphaFoldDB" id="D1P746"/>
<proteinExistence type="predicted"/>
<dbReference type="SUPFAM" id="SSF49401">
    <property type="entry name" value="Bacterial adhesins"/>
    <property type="match status" value="1"/>
</dbReference>
<feature type="chain" id="PRO_5003026001" description="Fimbrial protein" evidence="1">
    <location>
        <begin position="32"/>
        <end position="192"/>
    </location>
</feature>
<dbReference type="PANTHER" id="PTHR33420:SF12">
    <property type="entry name" value="FIMBRIN-LIKE PROTEIN FIMI-RELATED"/>
    <property type="match status" value="1"/>
</dbReference>
<dbReference type="HOGENOM" id="CLU_1414076_0_0_6"/>
<reference evidence="2" key="1">
    <citation type="submission" date="2009-12" db="EMBL/GenBank/DDBJ databases">
        <authorList>
            <person name="Weinstock G."/>
            <person name="Sodergren E."/>
            <person name="Clifton S."/>
            <person name="Fulton L."/>
            <person name="Fulton B."/>
            <person name="Courtney L."/>
            <person name="Fronick C."/>
            <person name="Harrison M."/>
            <person name="Strong C."/>
            <person name="Farmer C."/>
            <person name="Delahaunty K."/>
            <person name="Markovic C."/>
            <person name="Hall O."/>
            <person name="Minx P."/>
            <person name="Tomlinson C."/>
            <person name="Mitreva M."/>
            <person name="Nelson J."/>
            <person name="Hou S."/>
            <person name="Wollam A."/>
            <person name="Pepin K.H."/>
            <person name="Johnson M."/>
            <person name="Bhonagiri V."/>
            <person name="Nash W.E."/>
            <person name="Warren W."/>
            <person name="Chinwalla A."/>
            <person name="Mardis E.R."/>
            <person name="Wilson R.K."/>
        </authorList>
    </citation>
    <scope>NUCLEOTIDE SEQUENCE [LARGE SCALE GENOMIC DNA]</scope>
    <source>
        <strain evidence="2">DSM 4541</strain>
    </source>
</reference>
<feature type="signal peptide" evidence="1">
    <location>
        <begin position="1"/>
        <end position="31"/>
    </location>
</feature>
<keyword evidence="3" id="KW-1185">Reference proteome</keyword>
<organism evidence="2 3">
    <name type="scientific">Providencia rustigianii DSM 4541</name>
    <dbReference type="NCBI Taxonomy" id="500637"/>
    <lineage>
        <taxon>Bacteria</taxon>
        <taxon>Pseudomonadati</taxon>
        <taxon>Pseudomonadota</taxon>
        <taxon>Gammaproteobacteria</taxon>
        <taxon>Enterobacterales</taxon>
        <taxon>Morganellaceae</taxon>
        <taxon>Providencia</taxon>
    </lineage>
</organism>
<evidence type="ECO:0008006" key="4">
    <source>
        <dbReference type="Google" id="ProtNLM"/>
    </source>
</evidence>
<dbReference type="eggNOG" id="COG3539">
    <property type="taxonomic scope" value="Bacteria"/>
</dbReference>
<keyword evidence="1" id="KW-0732">Signal</keyword>
<sequence length="192" mass="19885">MNTEVFNMLFNKKLATIAVLASSMIAGSAFAADEPSKQGTTVTFKAQLRAASCDVKSSAAGSVVDWGVFTADQTTGKNPKDQLGVTKNFDLVLSNCSKAAAKDAAIFVRADGDASTRYSEFFANAAANALAVQLTSGATPILPNTDNELKLANDIAANGTAAIPVAAKLVLTQIGVQTDTLNVPVTFTVSYN</sequence>
<protein>
    <recommendedName>
        <fullName evidence="4">Fimbrial protein</fullName>
    </recommendedName>
</protein>
<gene>
    <name evidence="2" type="ORF">PROVRUST_08066</name>
</gene>
<dbReference type="GO" id="GO:0009289">
    <property type="term" value="C:pilus"/>
    <property type="evidence" value="ECO:0007669"/>
    <property type="project" value="InterPro"/>
</dbReference>
<evidence type="ECO:0000313" key="3">
    <source>
        <dbReference type="Proteomes" id="UP000005512"/>
    </source>
</evidence>